<dbReference type="PANTHER" id="PTHR30344">
    <property type="entry name" value="6-PHOSPHOGLUCONOLACTONASE-RELATED"/>
    <property type="match status" value="1"/>
</dbReference>
<dbReference type="InterPro" id="IPR015943">
    <property type="entry name" value="WD40/YVTN_repeat-like_dom_sf"/>
</dbReference>
<dbReference type="Pfam" id="PF10282">
    <property type="entry name" value="Lactonase"/>
    <property type="match status" value="1"/>
</dbReference>
<evidence type="ECO:0000313" key="3">
    <source>
        <dbReference type="Proteomes" id="UP000054107"/>
    </source>
</evidence>
<dbReference type="InterPro" id="IPR050282">
    <property type="entry name" value="Cycloisomerase_2"/>
</dbReference>
<comment type="similarity">
    <text evidence="1">Belongs to the cycloisomerase 2 family.</text>
</comment>
<dbReference type="GO" id="GO:0017057">
    <property type="term" value="F:6-phosphogluconolactonase activity"/>
    <property type="evidence" value="ECO:0007669"/>
    <property type="project" value="TreeGrafter"/>
</dbReference>
<organism evidence="2 3">
    <name type="scientific">Parasitella parasitica</name>
    <dbReference type="NCBI Taxonomy" id="35722"/>
    <lineage>
        <taxon>Eukaryota</taxon>
        <taxon>Fungi</taxon>
        <taxon>Fungi incertae sedis</taxon>
        <taxon>Mucoromycota</taxon>
        <taxon>Mucoromycotina</taxon>
        <taxon>Mucoromycetes</taxon>
        <taxon>Mucorales</taxon>
        <taxon>Mucorineae</taxon>
        <taxon>Mucoraceae</taxon>
        <taxon>Parasitella</taxon>
    </lineage>
</organism>
<dbReference type="Gene3D" id="2.130.10.10">
    <property type="entry name" value="YVTN repeat-like/Quinoprotein amine dehydrogenase"/>
    <property type="match status" value="1"/>
</dbReference>
<evidence type="ECO:0008006" key="4">
    <source>
        <dbReference type="Google" id="ProtNLM"/>
    </source>
</evidence>
<dbReference type="AlphaFoldDB" id="A0A0B7NKY6"/>
<dbReference type="GO" id="GO:0005829">
    <property type="term" value="C:cytosol"/>
    <property type="evidence" value="ECO:0007669"/>
    <property type="project" value="TreeGrafter"/>
</dbReference>
<gene>
    <name evidence="2" type="primary">PARPA_09846.1 scaffold 39137</name>
</gene>
<accession>A0A0B7NKY6</accession>
<dbReference type="InterPro" id="IPR019405">
    <property type="entry name" value="Lactonase_7-beta_prop"/>
</dbReference>
<dbReference type="SUPFAM" id="SSF51004">
    <property type="entry name" value="C-terminal (heme d1) domain of cytochrome cd1-nitrite reductase"/>
    <property type="match status" value="1"/>
</dbReference>
<evidence type="ECO:0000313" key="2">
    <source>
        <dbReference type="EMBL" id="CEP15608.1"/>
    </source>
</evidence>
<keyword evidence="3" id="KW-1185">Reference proteome</keyword>
<reference evidence="2 3" key="1">
    <citation type="submission" date="2014-09" db="EMBL/GenBank/DDBJ databases">
        <authorList>
            <person name="Ellenberger Sabrina"/>
        </authorList>
    </citation>
    <scope>NUCLEOTIDE SEQUENCE [LARGE SCALE GENOMIC DNA]</scope>
    <source>
        <strain evidence="2 3">CBS 412.66</strain>
    </source>
</reference>
<proteinExistence type="inferred from homology"/>
<sequence>MASTELPVYVSGYTNEQSVGIYQYSFNTRTGALTPKGLAVESVNPSYFTFHAGNQHLYTVNEVGEYKGQKTGYVSAYARNKETGELTLLNEQPSGGEDPCHAVVDTTGNHLLVANYTGGSASVFPINNPGAPDSVLGEMICKAVHNQTHQATLGVPDRQEKPHVHSIDLDPIAQHYAFCNDLGCDALVTYKFDRNSTGELTHHSTFEFPKGTGPRHLKFAPNHNNFCYVVCELSNDVYMLEFNFHEGVFYKVQQIHALPQDWDGEDLGSEIDITPNGKFLYVSMRGYDALTIFKIDERTGKLGLVGYQKTGGKHPRHFTLDPTGSFVLVGNKDSDNIAVFKINPDTGFLTQVSSVAHVQPTCIQFWV</sequence>
<dbReference type="PANTHER" id="PTHR30344:SF1">
    <property type="entry name" value="6-PHOSPHOGLUCONOLACTONASE"/>
    <property type="match status" value="1"/>
</dbReference>
<dbReference type="OrthoDB" id="9972196at2759"/>
<dbReference type="InterPro" id="IPR011048">
    <property type="entry name" value="Haem_d1_sf"/>
</dbReference>
<dbReference type="EMBL" id="LN732612">
    <property type="protein sequence ID" value="CEP15608.1"/>
    <property type="molecule type" value="Genomic_DNA"/>
</dbReference>
<evidence type="ECO:0000256" key="1">
    <source>
        <dbReference type="ARBA" id="ARBA00005564"/>
    </source>
</evidence>
<dbReference type="STRING" id="35722.A0A0B7NKY6"/>
<protein>
    <recommendedName>
        <fullName evidence="4">6-phosphogluconolactonase</fullName>
    </recommendedName>
</protein>
<name>A0A0B7NKY6_9FUNG</name>
<dbReference type="Proteomes" id="UP000054107">
    <property type="component" value="Unassembled WGS sequence"/>
</dbReference>